<sequence>MKVYAGCVWSAVAGTIVESVDSVTPQVIRDRREWDRIVNDYTKNMNDSTMNAPVHSDVMPQRQERAKPLVCM</sequence>
<dbReference type="EMBL" id="CAKLBY020000036">
    <property type="protein sequence ID" value="CAK7910867.1"/>
    <property type="molecule type" value="Genomic_DNA"/>
</dbReference>
<proteinExistence type="predicted"/>
<evidence type="ECO:0000256" key="1">
    <source>
        <dbReference type="SAM" id="MobiDB-lite"/>
    </source>
</evidence>
<comment type="caution">
    <text evidence="2">The sequence shown here is derived from an EMBL/GenBank/DDBJ whole genome shotgun (WGS) entry which is preliminary data.</text>
</comment>
<evidence type="ECO:0000313" key="2">
    <source>
        <dbReference type="EMBL" id="CAK7910867.1"/>
    </source>
</evidence>
<evidence type="ECO:0000313" key="3">
    <source>
        <dbReference type="Proteomes" id="UP001162060"/>
    </source>
</evidence>
<organism evidence="2 3">
    <name type="scientific">Peronospora matthiolae</name>
    <dbReference type="NCBI Taxonomy" id="2874970"/>
    <lineage>
        <taxon>Eukaryota</taxon>
        <taxon>Sar</taxon>
        <taxon>Stramenopiles</taxon>
        <taxon>Oomycota</taxon>
        <taxon>Peronosporomycetes</taxon>
        <taxon>Peronosporales</taxon>
        <taxon>Peronosporaceae</taxon>
        <taxon>Peronospora</taxon>
    </lineage>
</organism>
<gene>
    <name evidence="2" type="ORF">PM001_LOCUS4247</name>
</gene>
<dbReference type="Proteomes" id="UP001162060">
    <property type="component" value="Unassembled WGS sequence"/>
</dbReference>
<name>A0AAV1TCD9_9STRA</name>
<feature type="compositionally biased region" description="Basic and acidic residues" evidence="1">
    <location>
        <begin position="62"/>
        <end position="72"/>
    </location>
</feature>
<dbReference type="AlphaFoldDB" id="A0AAV1TCD9"/>
<protein>
    <submittedName>
        <fullName evidence="2">Uncharacterized protein</fullName>
    </submittedName>
</protein>
<reference evidence="2" key="1">
    <citation type="submission" date="2024-01" db="EMBL/GenBank/DDBJ databases">
        <authorList>
            <person name="Webb A."/>
        </authorList>
    </citation>
    <scope>NUCLEOTIDE SEQUENCE</scope>
    <source>
        <strain evidence="2">Pm1</strain>
    </source>
</reference>
<feature type="region of interest" description="Disordered" evidence="1">
    <location>
        <begin position="45"/>
        <end position="72"/>
    </location>
</feature>
<accession>A0AAV1TCD9</accession>